<dbReference type="InterPro" id="IPR012657">
    <property type="entry name" value="23S_rRNA-intervening_sequence"/>
</dbReference>
<dbReference type="SUPFAM" id="SSF158446">
    <property type="entry name" value="IVS-encoded protein-like"/>
    <property type="match status" value="1"/>
</dbReference>
<dbReference type="PANTHER" id="PTHR38471">
    <property type="entry name" value="FOUR HELIX BUNDLE PROTEIN"/>
    <property type="match status" value="1"/>
</dbReference>
<dbReference type="EMBL" id="FRAF01000003">
    <property type="protein sequence ID" value="SHJ73441.1"/>
    <property type="molecule type" value="Genomic_DNA"/>
</dbReference>
<dbReference type="Gene3D" id="1.20.1440.60">
    <property type="entry name" value="23S rRNA-intervening sequence"/>
    <property type="match status" value="1"/>
</dbReference>
<dbReference type="InterPro" id="IPR036583">
    <property type="entry name" value="23S_rRNA_IVS_sf"/>
</dbReference>
<evidence type="ECO:0000313" key="2">
    <source>
        <dbReference type="Proteomes" id="UP000184016"/>
    </source>
</evidence>
<name>A0A1M6LQH2_9BACL</name>
<dbReference type="CDD" id="cd16377">
    <property type="entry name" value="23S_rRNA_IVP_like"/>
    <property type="match status" value="1"/>
</dbReference>
<accession>A0A1M6LQH2</accession>
<gene>
    <name evidence="1" type="ORF">SAMN05443507_10348</name>
</gene>
<sequence length="131" mass="15160">MNHNDNDDFIARDYRVLTVWQRSMRLCEDIYALTKKFPKHELYALGSQGQRSSSSVPLNISESNAFQLYPRKQIMFLSNALGSLQETRCFLELSLRLGYIDADTHTKLDKESEELIRMLVGMIKKVKSKIA</sequence>
<protein>
    <submittedName>
        <fullName evidence="1">Four helix bundle protein</fullName>
    </submittedName>
</protein>
<organism evidence="1 2">
    <name type="scientific">Alicyclobacillus tolerans</name>
    <dbReference type="NCBI Taxonomy" id="90970"/>
    <lineage>
        <taxon>Bacteria</taxon>
        <taxon>Bacillati</taxon>
        <taxon>Bacillota</taxon>
        <taxon>Bacilli</taxon>
        <taxon>Bacillales</taxon>
        <taxon>Alicyclobacillaceae</taxon>
        <taxon>Alicyclobacillus</taxon>
    </lineage>
</organism>
<evidence type="ECO:0000313" key="1">
    <source>
        <dbReference type="EMBL" id="SHJ73441.1"/>
    </source>
</evidence>
<dbReference type="AlphaFoldDB" id="A0A1M6LQH2"/>
<dbReference type="NCBIfam" id="TIGR02436">
    <property type="entry name" value="four helix bundle protein"/>
    <property type="match status" value="1"/>
</dbReference>
<keyword evidence="2" id="KW-1185">Reference proteome</keyword>
<dbReference type="Proteomes" id="UP000184016">
    <property type="component" value="Unassembled WGS sequence"/>
</dbReference>
<dbReference type="PANTHER" id="PTHR38471:SF2">
    <property type="entry name" value="FOUR HELIX BUNDLE PROTEIN"/>
    <property type="match status" value="1"/>
</dbReference>
<proteinExistence type="predicted"/>
<dbReference type="Pfam" id="PF05635">
    <property type="entry name" value="23S_rRNA_IVP"/>
    <property type="match status" value="1"/>
</dbReference>
<dbReference type="STRING" id="1830138.SAMN05443507_10348"/>
<reference evidence="2" key="1">
    <citation type="submission" date="2016-11" db="EMBL/GenBank/DDBJ databases">
        <authorList>
            <person name="Varghese N."/>
            <person name="Submissions S."/>
        </authorList>
    </citation>
    <scope>NUCLEOTIDE SEQUENCE [LARGE SCALE GENOMIC DNA]</scope>
    <source>
        <strain evidence="2">USBA-503</strain>
    </source>
</reference>
<dbReference type="OrthoDB" id="160990at2"/>
<dbReference type="RefSeq" id="WP_083574018.1">
    <property type="nucleotide sequence ID" value="NZ_FRAF01000003.1"/>
</dbReference>